<evidence type="ECO:0000256" key="1">
    <source>
        <dbReference type="SAM" id="MobiDB-lite"/>
    </source>
</evidence>
<dbReference type="STRING" id="45286.A0A120K2X9"/>
<feature type="compositionally biased region" description="Acidic residues" evidence="1">
    <location>
        <begin position="38"/>
        <end position="50"/>
    </location>
</feature>
<keyword evidence="4" id="KW-1185">Reference proteome</keyword>
<evidence type="ECO:0000313" key="4">
    <source>
        <dbReference type="Proteomes" id="UP000243052"/>
    </source>
</evidence>
<dbReference type="Proteomes" id="UP000243052">
    <property type="component" value="Chromosome viii"/>
</dbReference>
<dbReference type="GeneID" id="28726274"/>
<accession>A0A120K2X9</accession>
<dbReference type="InterPro" id="IPR048743">
    <property type="entry name" value="AME1"/>
</dbReference>
<reference evidence="3 4" key="1">
    <citation type="submission" date="2016-01" db="EMBL/GenBank/DDBJ databases">
        <title>Genome sequence of the yeast Holleya sinecauda.</title>
        <authorList>
            <person name="Dietrich F.S."/>
        </authorList>
    </citation>
    <scope>NUCLEOTIDE SEQUENCE [LARGE SCALE GENOMIC DNA]</scope>
    <source>
        <strain evidence="3 4">ATCC 58844</strain>
    </source>
</reference>
<sequence>MDRELKRLYRQRGSALRRVGKDVVIEDSRTAENAETQDVTEEAGIVDDTEPLQNFEEPAFDQGDLDGPPDIDIADHDVEEPSFEEQGGSFENYSFDELPITKFSTSITSMAAIEVFIAVTERLFGQHLCSQSEQNFHESKTRADRLSYKMDLKIFKEFAELVKSDLQDMLDIHLSNNDMCYQMKQILKIKQDLTGEIIRVRELISQYDTSQLRDAEKQQELESLISLNSKLKALKDIGPETTTP</sequence>
<proteinExistence type="predicted"/>
<organism evidence="3 4">
    <name type="scientific">Eremothecium sinecaudum</name>
    <dbReference type="NCBI Taxonomy" id="45286"/>
    <lineage>
        <taxon>Eukaryota</taxon>
        <taxon>Fungi</taxon>
        <taxon>Dikarya</taxon>
        <taxon>Ascomycota</taxon>
        <taxon>Saccharomycotina</taxon>
        <taxon>Saccharomycetes</taxon>
        <taxon>Saccharomycetales</taxon>
        <taxon>Saccharomycetaceae</taxon>
        <taxon>Eremothecium</taxon>
    </lineage>
</organism>
<dbReference type="OrthoDB" id="4067487at2759"/>
<name>A0A120K2X9_9SACH</name>
<evidence type="ECO:0000313" key="3">
    <source>
        <dbReference type="EMBL" id="AMD22905.1"/>
    </source>
</evidence>
<dbReference type="RefSeq" id="XP_017989901.1">
    <property type="nucleotide sequence ID" value="XM_018134412.1"/>
</dbReference>
<gene>
    <name evidence="3" type="ORF">AW171_hschr84968</name>
</gene>
<dbReference type="AlphaFoldDB" id="A0A120K2X9"/>
<feature type="region of interest" description="Disordered" evidence="1">
    <location>
        <begin position="28"/>
        <end position="65"/>
    </location>
</feature>
<feature type="domain" description="Inner kinetochore subunit AME1" evidence="2">
    <location>
        <begin position="91"/>
        <end position="235"/>
    </location>
</feature>
<dbReference type="Pfam" id="PF20994">
    <property type="entry name" value="CENPU"/>
    <property type="match status" value="1"/>
</dbReference>
<protein>
    <submittedName>
        <fullName evidence="3">HHR136Cp</fullName>
    </submittedName>
</protein>
<dbReference type="EMBL" id="CP014248">
    <property type="protein sequence ID" value="AMD22905.1"/>
    <property type="molecule type" value="Genomic_DNA"/>
</dbReference>
<evidence type="ECO:0000259" key="2">
    <source>
        <dbReference type="Pfam" id="PF20994"/>
    </source>
</evidence>